<feature type="signal peptide" evidence="1">
    <location>
        <begin position="1"/>
        <end position="20"/>
    </location>
</feature>
<comment type="caution">
    <text evidence="2">The sequence shown here is derived from an EMBL/GenBank/DDBJ whole genome shotgun (WGS) entry which is preliminary data.</text>
</comment>
<evidence type="ECO:0000313" key="2">
    <source>
        <dbReference type="EMBL" id="GJE62651.1"/>
    </source>
</evidence>
<sequence length="126" mass="13898">MFWPKVVIPVFLACTAPAWAGKAETPTDLISTRTAFAAAVSANNEAGAAALTSFPLKNTVYKEAPKLTRKAFSALFADYRHMAACIRTTPLMFERGAWLIDCDGNILRFGVRGGRWLHTEYENVNE</sequence>
<evidence type="ECO:0000256" key="1">
    <source>
        <dbReference type="SAM" id="SignalP"/>
    </source>
</evidence>
<dbReference type="Proteomes" id="UP001055057">
    <property type="component" value="Unassembled WGS sequence"/>
</dbReference>
<proteinExistence type="predicted"/>
<dbReference type="RefSeq" id="WP_238185289.1">
    <property type="nucleotide sequence ID" value="NZ_BPRB01000367.1"/>
</dbReference>
<reference evidence="2" key="2">
    <citation type="submission" date="2021-08" db="EMBL/GenBank/DDBJ databases">
        <authorList>
            <person name="Tani A."/>
            <person name="Ola A."/>
            <person name="Ogura Y."/>
            <person name="Katsura K."/>
            <person name="Hayashi T."/>
        </authorList>
    </citation>
    <scope>NUCLEOTIDE SEQUENCE</scope>
    <source>
        <strain evidence="2">DSM 23632</strain>
    </source>
</reference>
<evidence type="ECO:0000313" key="3">
    <source>
        <dbReference type="Proteomes" id="UP001055057"/>
    </source>
</evidence>
<accession>A0ABQ4U5U6</accession>
<feature type="chain" id="PRO_5045756554" evidence="1">
    <location>
        <begin position="21"/>
        <end position="126"/>
    </location>
</feature>
<name>A0ABQ4U5U6_9HYPH</name>
<organism evidence="2 3">
    <name type="scientific">Methylobacterium trifolii</name>
    <dbReference type="NCBI Taxonomy" id="1003092"/>
    <lineage>
        <taxon>Bacteria</taxon>
        <taxon>Pseudomonadati</taxon>
        <taxon>Pseudomonadota</taxon>
        <taxon>Alphaproteobacteria</taxon>
        <taxon>Hyphomicrobiales</taxon>
        <taxon>Methylobacteriaceae</taxon>
        <taxon>Methylobacterium</taxon>
    </lineage>
</organism>
<gene>
    <name evidence="2" type="ORF">MPOCJGCO_4785</name>
</gene>
<reference evidence="2" key="1">
    <citation type="journal article" date="2021" name="Front. Microbiol.">
        <title>Comprehensive Comparative Genomics and Phenotyping of Methylobacterium Species.</title>
        <authorList>
            <person name="Alessa O."/>
            <person name="Ogura Y."/>
            <person name="Fujitani Y."/>
            <person name="Takami H."/>
            <person name="Hayashi T."/>
            <person name="Sahin N."/>
            <person name="Tani A."/>
        </authorList>
    </citation>
    <scope>NUCLEOTIDE SEQUENCE</scope>
    <source>
        <strain evidence="2">DSM 23632</strain>
    </source>
</reference>
<protein>
    <submittedName>
        <fullName evidence="2">Uncharacterized protein</fullName>
    </submittedName>
</protein>
<dbReference type="EMBL" id="BPRB01000367">
    <property type="protein sequence ID" value="GJE62651.1"/>
    <property type="molecule type" value="Genomic_DNA"/>
</dbReference>
<keyword evidence="3" id="KW-1185">Reference proteome</keyword>
<keyword evidence="1" id="KW-0732">Signal</keyword>